<feature type="non-terminal residue" evidence="8">
    <location>
        <position position="1"/>
    </location>
</feature>
<evidence type="ECO:0000259" key="7">
    <source>
        <dbReference type="PROSITE" id="PS51686"/>
    </source>
</evidence>
<accession>A0A7J6PZX4</accession>
<evidence type="ECO:0000256" key="3">
    <source>
        <dbReference type="ARBA" id="ARBA00022691"/>
    </source>
</evidence>
<dbReference type="InterPro" id="IPR001678">
    <property type="entry name" value="MeTrfase_RsmB-F_NOP2_dom"/>
</dbReference>
<feature type="active site" description="Nucleophile" evidence="5">
    <location>
        <position position="42"/>
    </location>
</feature>
<dbReference type="Gene3D" id="3.40.50.150">
    <property type="entry name" value="Vaccinia Virus protein VP39"/>
    <property type="match status" value="1"/>
</dbReference>
<proteinExistence type="inferred from homology"/>
<dbReference type="GO" id="GO:0003723">
    <property type="term" value="F:RNA binding"/>
    <property type="evidence" value="ECO:0007669"/>
    <property type="project" value="UniProtKB-UniRule"/>
</dbReference>
<evidence type="ECO:0000256" key="2">
    <source>
        <dbReference type="ARBA" id="ARBA00022679"/>
    </source>
</evidence>
<feature type="compositionally biased region" description="Low complexity" evidence="6">
    <location>
        <begin position="453"/>
        <end position="462"/>
    </location>
</feature>
<feature type="region of interest" description="Disordered" evidence="6">
    <location>
        <begin position="165"/>
        <end position="261"/>
    </location>
</feature>
<gene>
    <name evidence="8" type="ORF">FOZ63_000920</name>
</gene>
<comment type="caution">
    <text evidence="8">The sequence shown here is derived from an EMBL/GenBank/DDBJ whole genome shotgun (WGS) entry which is preliminary data.</text>
</comment>
<keyword evidence="4 5" id="KW-0694">RNA-binding</keyword>
<dbReference type="GO" id="GO:0001510">
    <property type="term" value="P:RNA methylation"/>
    <property type="evidence" value="ECO:0007669"/>
    <property type="project" value="InterPro"/>
</dbReference>
<dbReference type="AlphaFoldDB" id="A0A7J6PZX4"/>
<dbReference type="GO" id="GO:0008173">
    <property type="term" value="F:RNA methyltransferase activity"/>
    <property type="evidence" value="ECO:0007669"/>
    <property type="project" value="InterPro"/>
</dbReference>
<evidence type="ECO:0000256" key="5">
    <source>
        <dbReference type="PROSITE-ProRule" id="PRU01023"/>
    </source>
</evidence>
<dbReference type="InterPro" id="IPR029063">
    <property type="entry name" value="SAM-dependent_MTases_sf"/>
</dbReference>
<dbReference type="EMBL" id="JABANO010036461">
    <property type="protein sequence ID" value="KAF4701794.1"/>
    <property type="molecule type" value="Genomic_DNA"/>
</dbReference>
<keyword evidence="2 5" id="KW-0808">Transferase</keyword>
<comment type="similarity">
    <text evidence="5">Belongs to the class I-like SAM-binding methyltransferase superfamily. RsmB/NOP family.</text>
</comment>
<dbReference type="InterPro" id="IPR049560">
    <property type="entry name" value="MeTrfase_RsmB-F_NOP2_cat"/>
</dbReference>
<feature type="non-terminal residue" evidence="8">
    <location>
        <position position="539"/>
    </location>
</feature>
<dbReference type="SUPFAM" id="SSF53335">
    <property type="entry name" value="S-adenosyl-L-methionine-dependent methyltransferases"/>
    <property type="match status" value="1"/>
</dbReference>
<feature type="domain" description="SAM-dependent MTase RsmB/NOP-type" evidence="7">
    <location>
        <begin position="1"/>
        <end position="151"/>
    </location>
</feature>
<reference evidence="8 9" key="1">
    <citation type="submission" date="2020-04" db="EMBL/GenBank/DDBJ databases">
        <title>Perkinsus olseni comparative genomics.</title>
        <authorList>
            <person name="Bogema D.R."/>
        </authorList>
    </citation>
    <scope>NUCLEOTIDE SEQUENCE [LARGE SCALE GENOMIC DNA]</scope>
    <source>
        <strain evidence="8 9">ATCC PRA-207</strain>
    </source>
</reference>
<dbReference type="InterPro" id="IPR023267">
    <property type="entry name" value="RCMT"/>
</dbReference>
<dbReference type="PRINTS" id="PR02008">
    <property type="entry name" value="RCMTFAMILY"/>
</dbReference>
<dbReference type="PANTHER" id="PTHR22808">
    <property type="entry name" value="NCL1 YEAST -RELATED NOL1/NOP2/FMU SUN DOMAIN-CONTAINING"/>
    <property type="match status" value="1"/>
</dbReference>
<dbReference type="Pfam" id="PF01189">
    <property type="entry name" value="Methyltr_RsmB-F"/>
    <property type="match status" value="1"/>
</dbReference>
<dbReference type="PROSITE" id="PS51686">
    <property type="entry name" value="SAM_MT_RSMB_NOP"/>
    <property type="match status" value="1"/>
</dbReference>
<comment type="caution">
    <text evidence="5">Lacks conserved residue(s) required for the propagation of feature annotation.</text>
</comment>
<evidence type="ECO:0000256" key="4">
    <source>
        <dbReference type="ARBA" id="ARBA00022884"/>
    </source>
</evidence>
<evidence type="ECO:0000313" key="8">
    <source>
        <dbReference type="EMBL" id="KAF4701794.1"/>
    </source>
</evidence>
<organism evidence="8 9">
    <name type="scientific">Perkinsus olseni</name>
    <name type="common">Perkinsus atlanticus</name>
    <dbReference type="NCBI Taxonomy" id="32597"/>
    <lineage>
        <taxon>Eukaryota</taxon>
        <taxon>Sar</taxon>
        <taxon>Alveolata</taxon>
        <taxon>Perkinsozoa</taxon>
        <taxon>Perkinsea</taxon>
        <taxon>Perkinsida</taxon>
        <taxon>Perkinsidae</taxon>
        <taxon>Perkinsus</taxon>
    </lineage>
</organism>
<evidence type="ECO:0000256" key="1">
    <source>
        <dbReference type="ARBA" id="ARBA00022603"/>
    </source>
</evidence>
<keyword evidence="3 5" id="KW-0949">S-adenosyl-L-methionine</keyword>
<feature type="compositionally biased region" description="Basic and acidic residues" evidence="6">
    <location>
        <begin position="177"/>
        <end position="230"/>
    </location>
</feature>
<sequence>SPDLWSRWHPNAGLSCHRLQRSILKRTATLVKVGGVIVYSTCALNPIEDEAVVGSVVAASGGALELSVWKEPPQGLKYEKGVSSWKVKSGGRWFPNFEDAERELGEGKNARLVKSSMFPQASEGVDLSKCVRVYPHLQNTGGFFIAVIRKVARVPWETSADEMLDLEEEEGVSNDIKTSKVGEKKDTEEVDEKKDTSEVDEKKDTSEVDEKKDTSEVEGKEDTLEADGKKGLSGSNSSCVGKHEDSAGEKSPGGSSSQAPIEKQSDFYECPQEFTEHLKAQFGIPGEEVDGLLWSKSPEPRPRKLWLMSPSVDRLLRSRSRHGLKVVSAGTPAFDRPSGAHSEPRVLGTALQWLSMEKRVYDVTPADFAKLLITKVPADAVGLGQVKESAIVVRCVVGEITLRMPVYRGRHLAEGLVSEDIRPGLAWCISKELNEDLEFPGLTLSAHSEVKKASPASAAEQAPAEEKDASVGDEPTPSEDLLDEPLLAGVFTAVVVLEFAYTVAAAWAGDGILCEGHENGYITFEDTTKSSSREKETGG</sequence>
<keyword evidence="9" id="KW-1185">Reference proteome</keyword>
<dbReference type="Proteomes" id="UP000553632">
    <property type="component" value="Unassembled WGS sequence"/>
</dbReference>
<evidence type="ECO:0000313" key="9">
    <source>
        <dbReference type="Proteomes" id="UP000553632"/>
    </source>
</evidence>
<feature type="region of interest" description="Disordered" evidence="6">
    <location>
        <begin position="453"/>
        <end position="481"/>
    </location>
</feature>
<keyword evidence="1 5" id="KW-0489">Methyltransferase</keyword>
<evidence type="ECO:0000256" key="6">
    <source>
        <dbReference type="SAM" id="MobiDB-lite"/>
    </source>
</evidence>
<protein>
    <recommendedName>
        <fullName evidence="7">SAM-dependent MTase RsmB/NOP-type domain-containing protein</fullName>
    </recommendedName>
</protein>
<name>A0A7J6PZX4_PEROL</name>